<feature type="region of interest" description="Disordered" evidence="1">
    <location>
        <begin position="1"/>
        <end position="20"/>
    </location>
</feature>
<accession>M0CZG1</accession>
<gene>
    <name evidence="2" type="ORF">C473_16504</name>
</gene>
<name>M0CZG1_9EURY</name>
<protein>
    <submittedName>
        <fullName evidence="2">Uncharacterized protein</fullName>
    </submittedName>
</protein>
<evidence type="ECO:0000313" key="2">
    <source>
        <dbReference type="EMBL" id="ELZ27827.1"/>
    </source>
</evidence>
<evidence type="ECO:0000256" key="1">
    <source>
        <dbReference type="SAM" id="MobiDB-lite"/>
    </source>
</evidence>
<dbReference type="Proteomes" id="UP000011572">
    <property type="component" value="Unassembled WGS sequence"/>
</dbReference>
<evidence type="ECO:0000313" key="3">
    <source>
        <dbReference type="Proteomes" id="UP000011572"/>
    </source>
</evidence>
<organism evidence="2 3">
    <name type="scientific">Halorubrum distributum JCM 10247</name>
    <dbReference type="NCBI Taxonomy" id="1227486"/>
    <lineage>
        <taxon>Archaea</taxon>
        <taxon>Methanobacteriati</taxon>
        <taxon>Methanobacteriota</taxon>
        <taxon>Stenosarchaea group</taxon>
        <taxon>Halobacteria</taxon>
        <taxon>Halobacteriales</taxon>
        <taxon>Haloferacaceae</taxon>
        <taxon>Halorubrum</taxon>
        <taxon>Halorubrum distributum group</taxon>
    </lineage>
</organism>
<dbReference type="EMBL" id="AOIW01000079">
    <property type="protein sequence ID" value="ELZ27827.1"/>
    <property type="molecule type" value="Genomic_DNA"/>
</dbReference>
<dbReference type="RefSeq" id="WP_007346303.1">
    <property type="nucleotide sequence ID" value="NZ_AOIW01000079.1"/>
</dbReference>
<sequence>MYAEAPRGLETPVREHEQRFTTTPDALAVIVRADRAAHDVAQTSLAEFAGEIDLYPENDD</sequence>
<proteinExistence type="predicted"/>
<dbReference type="AlphaFoldDB" id="M0CZG1"/>
<reference evidence="2 3" key="1">
    <citation type="journal article" date="2014" name="PLoS Genet.">
        <title>Phylogenetically driven sequencing of extremely halophilic archaea reveals strategies for static and dynamic osmo-response.</title>
        <authorList>
            <person name="Becker E.A."/>
            <person name="Seitzer P.M."/>
            <person name="Tritt A."/>
            <person name="Larsen D."/>
            <person name="Krusor M."/>
            <person name="Yao A.I."/>
            <person name="Wu D."/>
            <person name="Madern D."/>
            <person name="Eisen J.A."/>
            <person name="Darling A.E."/>
            <person name="Facciotti M.T."/>
        </authorList>
    </citation>
    <scope>NUCLEOTIDE SEQUENCE [LARGE SCALE GENOMIC DNA]</scope>
    <source>
        <strain evidence="2 3">JCM 10247</strain>
    </source>
</reference>
<comment type="caution">
    <text evidence="2">The sequence shown here is derived from an EMBL/GenBank/DDBJ whole genome shotgun (WGS) entry which is preliminary data.</text>
</comment>